<organism evidence="3 4">
    <name type="scientific">Mastigocoleus testarum BC008</name>
    <dbReference type="NCBI Taxonomy" id="371196"/>
    <lineage>
        <taxon>Bacteria</taxon>
        <taxon>Bacillati</taxon>
        <taxon>Cyanobacteriota</taxon>
        <taxon>Cyanophyceae</taxon>
        <taxon>Nostocales</taxon>
        <taxon>Hapalosiphonaceae</taxon>
        <taxon>Mastigocoleus</taxon>
    </lineage>
</organism>
<accession>A0A0V7ZIN4</accession>
<evidence type="ECO:0000259" key="2">
    <source>
        <dbReference type="PROSITE" id="PS51471"/>
    </source>
</evidence>
<reference evidence="3 4" key="1">
    <citation type="journal article" date="2015" name="Genome Announc.">
        <title>Draft Genome of the Euendolithic (true boring) Cyanobacterium Mastigocoleus testarum strain BC008.</title>
        <authorList>
            <person name="Guida B.S."/>
            <person name="Garcia-Pichel F."/>
        </authorList>
    </citation>
    <scope>NUCLEOTIDE SEQUENCE [LARGE SCALE GENOMIC DNA]</scope>
    <source>
        <strain evidence="3 4">BC008</strain>
    </source>
</reference>
<proteinExistence type="inferred from homology"/>
<dbReference type="AlphaFoldDB" id="A0A0V7ZIN4"/>
<dbReference type="Proteomes" id="UP000053372">
    <property type="component" value="Unassembled WGS sequence"/>
</dbReference>
<evidence type="ECO:0000313" key="3">
    <source>
        <dbReference type="EMBL" id="KST64448.1"/>
    </source>
</evidence>
<comment type="caution">
    <text evidence="3">The sequence shown here is derived from an EMBL/GenBank/DDBJ whole genome shotgun (WGS) entry which is preliminary data.</text>
</comment>
<dbReference type="Pfam" id="PF13384">
    <property type="entry name" value="HTH_23"/>
    <property type="match status" value="1"/>
</dbReference>
<name>A0A0V7ZIN4_9CYAN</name>
<dbReference type="InterPro" id="IPR005123">
    <property type="entry name" value="Oxoglu/Fe-dep_dioxygenase_dom"/>
</dbReference>
<dbReference type="Gene3D" id="2.60.120.620">
    <property type="entry name" value="q2cbj1_9rhob like domain"/>
    <property type="match status" value="1"/>
</dbReference>
<dbReference type="GO" id="GO:0016491">
    <property type="term" value="F:oxidoreductase activity"/>
    <property type="evidence" value="ECO:0007669"/>
    <property type="project" value="UniProtKB-KW"/>
</dbReference>
<evidence type="ECO:0000256" key="1">
    <source>
        <dbReference type="RuleBase" id="RU003682"/>
    </source>
</evidence>
<dbReference type="EMBL" id="LMTZ01000122">
    <property type="protein sequence ID" value="KST64448.1"/>
    <property type="molecule type" value="Genomic_DNA"/>
</dbReference>
<evidence type="ECO:0000313" key="4">
    <source>
        <dbReference type="Proteomes" id="UP000053372"/>
    </source>
</evidence>
<keyword evidence="4" id="KW-1185">Reference proteome</keyword>
<feature type="domain" description="Fe2OG dioxygenase" evidence="2">
    <location>
        <begin position="203"/>
        <end position="338"/>
    </location>
</feature>
<dbReference type="GO" id="GO:0046872">
    <property type="term" value="F:metal ion binding"/>
    <property type="evidence" value="ECO:0007669"/>
    <property type="project" value="UniProtKB-KW"/>
</dbReference>
<dbReference type="PROSITE" id="PS51471">
    <property type="entry name" value="FE2OG_OXY"/>
    <property type="match status" value="1"/>
</dbReference>
<keyword evidence="1" id="KW-0479">Metal-binding</keyword>
<dbReference type="InterPro" id="IPR044862">
    <property type="entry name" value="Pro_4_hyd_alph_FE2OG_OXY"/>
</dbReference>
<protein>
    <recommendedName>
        <fullName evidence="2">Fe2OG dioxygenase domain-containing protein</fullName>
    </recommendedName>
</protein>
<keyword evidence="1" id="KW-0560">Oxidoreductase</keyword>
<keyword evidence="1" id="KW-0408">Iron</keyword>
<gene>
    <name evidence="3" type="ORF">BC008_17615</name>
</gene>
<sequence length="349" mass="40137">MIDYTNVSRCVAQLQEFIALHPEANEVRKALAVKLVYQGYFYEEIQTILGVSPSSLQFWKTSYEKYGIDGLRLQDKEAQKVLIKISQKLKLNDLIDLLNGKYLALRIPNYYPVREAKKISQELIEEKTLERYNRAPDVGVQRTGITFFETSCSVEMLKRYYEQAQVSIQALRKTCFPHLSPLDKLRLELQEIWVPGAHIENIHNQTMLVGVGRVFEDNFELPPHQDVFARDISDVGIPPAHPFDNFVTQLSANIYLQTPKSGGELEVWELKPSIPAREAIRDQEYKYEGILDRNSLPSATLKIKPKVGELILFDSGRIHGVRPCQDGPRVSMSMFIGYRSREKPLTYWS</sequence>
<comment type="similarity">
    <text evidence="1">Belongs to the iron/ascorbate-dependent oxidoreductase family.</text>
</comment>
<dbReference type="Pfam" id="PF13640">
    <property type="entry name" value="2OG-FeII_Oxy_3"/>
    <property type="match status" value="1"/>
</dbReference>